<comment type="caution">
    <text evidence="1">The sequence shown here is derived from an EMBL/GenBank/DDBJ whole genome shotgun (WGS) entry which is preliminary data.</text>
</comment>
<proteinExistence type="predicted"/>
<reference evidence="1 2" key="1">
    <citation type="submission" date="2014-12" db="EMBL/GenBank/DDBJ databases">
        <title>Draft genome sequences of 10 type strains of Lactococcus.</title>
        <authorList>
            <person name="Sun Z."/>
            <person name="Zhong Z."/>
            <person name="Liu W."/>
            <person name="Zhang W."/>
            <person name="Zhang H."/>
        </authorList>
    </citation>
    <scope>NUCLEOTIDE SEQUENCE [LARGE SCALE GENOMIC DNA]</scope>
    <source>
        <strain evidence="1 2">JCM 16395</strain>
    </source>
</reference>
<dbReference type="AlphaFoldDB" id="A0A2A5RIL1"/>
<dbReference type="RefSeq" id="WP_054639892.1">
    <property type="nucleotide sequence ID" value="NZ_BBAL01000015.1"/>
</dbReference>
<organism evidence="1 2">
    <name type="scientific">Lactococcus fujiensis JCM 16395</name>
    <dbReference type="NCBI Taxonomy" id="1291764"/>
    <lineage>
        <taxon>Bacteria</taxon>
        <taxon>Bacillati</taxon>
        <taxon>Bacillota</taxon>
        <taxon>Bacilli</taxon>
        <taxon>Lactobacillales</taxon>
        <taxon>Streptococcaceae</taxon>
        <taxon>Lactococcus</taxon>
    </lineage>
</organism>
<accession>A0A2A5RIL1</accession>
<dbReference type="STRING" id="1291764.GCA_001311235_02894"/>
<dbReference type="EMBL" id="JXJU01000018">
    <property type="protein sequence ID" value="PCR98890.1"/>
    <property type="molecule type" value="Genomic_DNA"/>
</dbReference>
<evidence type="ECO:0000313" key="1">
    <source>
        <dbReference type="EMBL" id="PCR98890.1"/>
    </source>
</evidence>
<evidence type="ECO:0000313" key="2">
    <source>
        <dbReference type="Proteomes" id="UP000218181"/>
    </source>
</evidence>
<dbReference type="Proteomes" id="UP000218181">
    <property type="component" value="Unassembled WGS sequence"/>
</dbReference>
<sequence length="183" mass="21007">MHSPIFFGTTGNTNLSTAEIDELRISEETLENYISECDYVNLIPQSDYWDIKEIELPGKTVTNGKRTVWTITRETVKEYQDNYVKTISDYLENVKKIGASGKFAFGNLPIINDKENSRKLYSSLIEFQDTVNPRGGIKIVIDGWPETIKDVMDSAANHFNKDPEQDEPYEITIYSNFVGDYHF</sequence>
<keyword evidence="2" id="KW-1185">Reference proteome</keyword>
<gene>
    <name evidence="1" type="ORF">RT41_GL000629</name>
</gene>
<protein>
    <submittedName>
        <fullName evidence="1">Uncharacterized protein</fullName>
    </submittedName>
</protein>
<name>A0A2A5RIL1_9LACT</name>